<keyword evidence="2 3" id="KW-0472">Membrane</keyword>
<protein>
    <recommendedName>
        <fullName evidence="6">Late embryogenesis abundant protein LEA-2 subgroup domain-containing protein</fullName>
    </recommendedName>
</protein>
<dbReference type="GO" id="GO:0098542">
    <property type="term" value="P:defense response to other organism"/>
    <property type="evidence" value="ECO:0007669"/>
    <property type="project" value="InterPro"/>
</dbReference>
<evidence type="ECO:0000256" key="2">
    <source>
        <dbReference type="ARBA" id="ARBA00023136"/>
    </source>
</evidence>
<accession>A0A022QQQ2</accession>
<dbReference type="Proteomes" id="UP000030748">
    <property type="component" value="Unassembled WGS sequence"/>
</dbReference>
<keyword evidence="3" id="KW-1133">Transmembrane helix</keyword>
<reference evidence="4 5" key="1">
    <citation type="journal article" date="2013" name="Proc. Natl. Acad. Sci. U.S.A.">
        <title>Fine-scale variation in meiotic recombination in Mimulus inferred from population shotgun sequencing.</title>
        <authorList>
            <person name="Hellsten U."/>
            <person name="Wright K.M."/>
            <person name="Jenkins J."/>
            <person name="Shu S."/>
            <person name="Yuan Y."/>
            <person name="Wessler S.R."/>
            <person name="Schmutz J."/>
            <person name="Willis J.H."/>
            <person name="Rokhsar D.S."/>
        </authorList>
    </citation>
    <scope>NUCLEOTIDE SEQUENCE [LARGE SCALE GENOMIC DNA]</scope>
    <source>
        <strain evidence="5">cv. DUN x IM62</strain>
    </source>
</reference>
<dbReference type="EMBL" id="KI631018">
    <property type="protein sequence ID" value="EYU31022.1"/>
    <property type="molecule type" value="Genomic_DNA"/>
</dbReference>
<feature type="transmembrane region" description="Helical" evidence="3">
    <location>
        <begin position="62"/>
        <end position="83"/>
    </location>
</feature>
<sequence length="229" mass="24980">MEERIPPSDKPPLPPPPSSLETYVVQIPRDQIYRVPPPEHALIIESHKRNSSDQQKTCRRPICWILLPVFLLFAVVFAAVMIARATLYTPVPPEFTVTRVMGRNLAPPPKGGGGSHHQPEFDVTLRAKNPNARMSVSYLAGGQASLVFKSKKIGKGAAVRSAVRQEPGGGDVDFPVVLAGNGASLTAEIEKSLDGAAEKSMVLQIQAAAEMNSWARNERRDLKINCELK</sequence>
<evidence type="ECO:0000256" key="1">
    <source>
        <dbReference type="ARBA" id="ARBA00004370"/>
    </source>
</evidence>
<organism evidence="4 5">
    <name type="scientific">Erythranthe guttata</name>
    <name type="common">Yellow monkey flower</name>
    <name type="synonym">Mimulus guttatus</name>
    <dbReference type="NCBI Taxonomy" id="4155"/>
    <lineage>
        <taxon>Eukaryota</taxon>
        <taxon>Viridiplantae</taxon>
        <taxon>Streptophyta</taxon>
        <taxon>Embryophyta</taxon>
        <taxon>Tracheophyta</taxon>
        <taxon>Spermatophyta</taxon>
        <taxon>Magnoliopsida</taxon>
        <taxon>eudicotyledons</taxon>
        <taxon>Gunneridae</taxon>
        <taxon>Pentapetalae</taxon>
        <taxon>asterids</taxon>
        <taxon>lamiids</taxon>
        <taxon>Lamiales</taxon>
        <taxon>Phrymaceae</taxon>
        <taxon>Erythranthe</taxon>
    </lineage>
</organism>
<dbReference type="GO" id="GO:0016020">
    <property type="term" value="C:membrane"/>
    <property type="evidence" value="ECO:0007669"/>
    <property type="project" value="UniProtKB-SubCell"/>
</dbReference>
<evidence type="ECO:0000313" key="4">
    <source>
        <dbReference type="EMBL" id="EYU31022.1"/>
    </source>
</evidence>
<dbReference type="PANTHER" id="PTHR31234">
    <property type="entry name" value="LATE EMBRYOGENESIS ABUNDANT (LEA) HYDROXYPROLINE-RICH GLYCOPROTEIN FAMILY"/>
    <property type="match status" value="1"/>
</dbReference>
<proteinExistence type="predicted"/>
<keyword evidence="5" id="KW-1185">Reference proteome</keyword>
<evidence type="ECO:0008006" key="6">
    <source>
        <dbReference type="Google" id="ProtNLM"/>
    </source>
</evidence>
<dbReference type="PANTHER" id="PTHR31234:SF68">
    <property type="entry name" value="EXPRESSED PROTEIN"/>
    <property type="match status" value="1"/>
</dbReference>
<dbReference type="eggNOG" id="ENOG502S13Z">
    <property type="taxonomic scope" value="Eukaryota"/>
</dbReference>
<name>A0A022QQQ2_ERYGU</name>
<feature type="non-terminal residue" evidence="4">
    <location>
        <position position="229"/>
    </location>
</feature>
<dbReference type="InterPro" id="IPR044839">
    <property type="entry name" value="NDR1-like"/>
</dbReference>
<dbReference type="STRING" id="4155.A0A022QQQ2"/>
<gene>
    <name evidence="4" type="ORF">MIMGU_mgv1a019832mg</name>
</gene>
<evidence type="ECO:0000256" key="3">
    <source>
        <dbReference type="SAM" id="Phobius"/>
    </source>
</evidence>
<comment type="subcellular location">
    <subcellularLocation>
        <location evidence="1">Membrane</location>
    </subcellularLocation>
</comment>
<dbReference type="AlphaFoldDB" id="A0A022QQQ2"/>
<keyword evidence="3" id="KW-0812">Transmembrane</keyword>
<evidence type="ECO:0000313" key="5">
    <source>
        <dbReference type="Proteomes" id="UP000030748"/>
    </source>
</evidence>